<keyword evidence="3" id="KW-1185">Reference proteome</keyword>
<evidence type="ECO:0000313" key="2">
    <source>
        <dbReference type="EMBL" id="KAG1781160.1"/>
    </source>
</evidence>
<dbReference type="EMBL" id="JABBWD010000006">
    <property type="protein sequence ID" value="KAG1781160.1"/>
    <property type="molecule type" value="Genomic_DNA"/>
</dbReference>
<evidence type="ECO:0000256" key="1">
    <source>
        <dbReference type="SAM" id="MobiDB-lite"/>
    </source>
</evidence>
<feature type="region of interest" description="Disordered" evidence="1">
    <location>
        <begin position="147"/>
        <end position="233"/>
    </location>
</feature>
<accession>A0A9P7A3P3</accession>
<organism evidence="2 3">
    <name type="scientific">Suillus placidus</name>
    <dbReference type="NCBI Taxonomy" id="48579"/>
    <lineage>
        <taxon>Eukaryota</taxon>
        <taxon>Fungi</taxon>
        <taxon>Dikarya</taxon>
        <taxon>Basidiomycota</taxon>
        <taxon>Agaricomycotina</taxon>
        <taxon>Agaricomycetes</taxon>
        <taxon>Agaricomycetidae</taxon>
        <taxon>Boletales</taxon>
        <taxon>Suillineae</taxon>
        <taxon>Suillaceae</taxon>
        <taxon>Suillus</taxon>
    </lineage>
</organism>
<protein>
    <submittedName>
        <fullName evidence="2">Uncharacterized protein</fullName>
    </submittedName>
</protein>
<dbReference type="Proteomes" id="UP000714275">
    <property type="component" value="Unassembled WGS sequence"/>
</dbReference>
<comment type="caution">
    <text evidence="2">The sequence shown here is derived from an EMBL/GenBank/DDBJ whole genome shotgun (WGS) entry which is preliminary data.</text>
</comment>
<feature type="region of interest" description="Disordered" evidence="1">
    <location>
        <begin position="33"/>
        <end position="52"/>
    </location>
</feature>
<sequence length="241" mass="28000">MCMADALLSRWKRAQYLPNSTMISWALTKKSHRYDQGNNNQRPSQATDTRKEPTESIFAENVVIPWRLALVSMSASWTKQPTTEWRSITDTFRRRAAEKVQKTKIRLPFLSYSFKFQHPLQLSSPFRVFLMITPVFSAAHVSQWENISDDDRRPRRKRTRLSDGEDQTETDVDVDPDVDYEYSPAPRRVKPLPAHVHGNRQRSDGELPPMQTSTKESSHGQYIPTGRSLRRGHSLRIQTFL</sequence>
<evidence type="ECO:0000313" key="3">
    <source>
        <dbReference type="Proteomes" id="UP000714275"/>
    </source>
</evidence>
<proteinExistence type="predicted"/>
<reference evidence="2" key="1">
    <citation type="journal article" date="2020" name="New Phytol.">
        <title>Comparative genomics reveals dynamic genome evolution in host specialist ectomycorrhizal fungi.</title>
        <authorList>
            <person name="Lofgren L.A."/>
            <person name="Nguyen N.H."/>
            <person name="Vilgalys R."/>
            <person name="Ruytinx J."/>
            <person name="Liao H.L."/>
            <person name="Branco S."/>
            <person name="Kuo A."/>
            <person name="LaButti K."/>
            <person name="Lipzen A."/>
            <person name="Andreopoulos W."/>
            <person name="Pangilinan J."/>
            <person name="Riley R."/>
            <person name="Hundley H."/>
            <person name="Na H."/>
            <person name="Barry K."/>
            <person name="Grigoriev I.V."/>
            <person name="Stajich J.E."/>
            <person name="Kennedy P.G."/>
        </authorList>
    </citation>
    <scope>NUCLEOTIDE SEQUENCE</scope>
    <source>
        <strain evidence="2">DOB743</strain>
    </source>
</reference>
<gene>
    <name evidence="2" type="ORF">EV702DRAFT_646963</name>
</gene>
<feature type="compositionally biased region" description="Acidic residues" evidence="1">
    <location>
        <begin position="164"/>
        <end position="180"/>
    </location>
</feature>
<feature type="compositionally biased region" description="Polar residues" evidence="1">
    <location>
        <begin position="36"/>
        <end position="47"/>
    </location>
</feature>
<name>A0A9P7A3P3_9AGAM</name>
<dbReference type="AlphaFoldDB" id="A0A9P7A3P3"/>